<evidence type="ECO:0000313" key="3">
    <source>
        <dbReference type="Proteomes" id="UP001596523"/>
    </source>
</evidence>
<proteinExistence type="predicted"/>
<dbReference type="Proteomes" id="UP001596523">
    <property type="component" value="Unassembled WGS sequence"/>
</dbReference>
<dbReference type="Gene3D" id="3.40.630.30">
    <property type="match status" value="1"/>
</dbReference>
<sequence>MDHLTPLTGGRVEMRPLTADALTAWTAGDRPALERLTGAVFPDPPAPPPLMEDALPFMRDRMREHPDELGLWAWLCVRTANGRAVGSAGFGGHPDEDGFLVLGYAVYPDCAGAGLASEAALLLADWALGRPDVTGIRITAQVHNPASLRVAAKAGFVAVGRAQDPEAGEVVILERRVSK</sequence>
<dbReference type="InterPro" id="IPR016181">
    <property type="entry name" value="Acyl_CoA_acyltransferase"/>
</dbReference>
<feature type="domain" description="N-acetyltransferase" evidence="1">
    <location>
        <begin position="12"/>
        <end position="178"/>
    </location>
</feature>
<name>A0ABW2JNY8_9ACTN</name>
<dbReference type="Pfam" id="PF13302">
    <property type="entry name" value="Acetyltransf_3"/>
    <property type="match status" value="1"/>
</dbReference>
<accession>A0ABW2JNY8</accession>
<dbReference type="EMBL" id="JBHTCF010000010">
    <property type="protein sequence ID" value="MFC7307027.1"/>
    <property type="molecule type" value="Genomic_DNA"/>
</dbReference>
<evidence type="ECO:0000313" key="2">
    <source>
        <dbReference type="EMBL" id="MFC7307027.1"/>
    </source>
</evidence>
<dbReference type="PANTHER" id="PTHR43441:SF6">
    <property type="entry name" value="N-ACETYLTRANSFERASE DOMAIN-CONTAINING PROTEIN"/>
    <property type="match status" value="1"/>
</dbReference>
<keyword evidence="2" id="KW-0012">Acyltransferase</keyword>
<keyword evidence="2" id="KW-0808">Transferase</keyword>
<evidence type="ECO:0000259" key="1">
    <source>
        <dbReference type="PROSITE" id="PS51186"/>
    </source>
</evidence>
<organism evidence="2 3">
    <name type="scientific">Streptomyces monticola</name>
    <dbReference type="NCBI Taxonomy" id="2666263"/>
    <lineage>
        <taxon>Bacteria</taxon>
        <taxon>Bacillati</taxon>
        <taxon>Actinomycetota</taxon>
        <taxon>Actinomycetes</taxon>
        <taxon>Kitasatosporales</taxon>
        <taxon>Streptomycetaceae</taxon>
        <taxon>Streptomyces</taxon>
    </lineage>
</organism>
<keyword evidence="3" id="KW-1185">Reference proteome</keyword>
<reference evidence="3" key="1">
    <citation type="journal article" date="2019" name="Int. J. Syst. Evol. Microbiol.">
        <title>The Global Catalogue of Microorganisms (GCM) 10K type strain sequencing project: providing services to taxonomists for standard genome sequencing and annotation.</title>
        <authorList>
            <consortium name="The Broad Institute Genomics Platform"/>
            <consortium name="The Broad Institute Genome Sequencing Center for Infectious Disease"/>
            <person name="Wu L."/>
            <person name="Ma J."/>
        </authorList>
    </citation>
    <scope>NUCLEOTIDE SEQUENCE [LARGE SCALE GENOMIC DNA]</scope>
    <source>
        <strain evidence="3">SYNS20</strain>
    </source>
</reference>
<dbReference type="GO" id="GO:0016746">
    <property type="term" value="F:acyltransferase activity"/>
    <property type="evidence" value="ECO:0007669"/>
    <property type="project" value="UniProtKB-KW"/>
</dbReference>
<dbReference type="EC" id="2.3.-.-" evidence="2"/>
<gene>
    <name evidence="2" type="ORF">ACFQVC_22700</name>
</gene>
<dbReference type="RefSeq" id="WP_381833230.1">
    <property type="nucleotide sequence ID" value="NZ_JBHTCF010000010.1"/>
</dbReference>
<dbReference type="InterPro" id="IPR051908">
    <property type="entry name" value="Ribosomal_N-acetyltransferase"/>
</dbReference>
<protein>
    <submittedName>
        <fullName evidence="2">GNAT family N-acetyltransferase</fullName>
        <ecNumber evidence="2">2.3.-.-</ecNumber>
    </submittedName>
</protein>
<comment type="caution">
    <text evidence="2">The sequence shown here is derived from an EMBL/GenBank/DDBJ whole genome shotgun (WGS) entry which is preliminary data.</text>
</comment>
<dbReference type="SUPFAM" id="SSF55729">
    <property type="entry name" value="Acyl-CoA N-acyltransferases (Nat)"/>
    <property type="match status" value="1"/>
</dbReference>
<dbReference type="PROSITE" id="PS51186">
    <property type="entry name" value="GNAT"/>
    <property type="match status" value="1"/>
</dbReference>
<dbReference type="PANTHER" id="PTHR43441">
    <property type="entry name" value="RIBOSOMAL-PROTEIN-SERINE ACETYLTRANSFERASE"/>
    <property type="match status" value="1"/>
</dbReference>
<dbReference type="InterPro" id="IPR000182">
    <property type="entry name" value="GNAT_dom"/>
</dbReference>